<comment type="caution">
    <text evidence="1">The sequence shown here is derived from an EMBL/GenBank/DDBJ whole genome shotgun (WGS) entry which is preliminary data.</text>
</comment>
<gene>
    <name evidence="1" type="ORF">VaNZ11_008857</name>
</gene>
<reference evidence="1 2" key="1">
    <citation type="journal article" date="2023" name="IScience">
        <title>Expanded male sex-determining region conserved during the evolution of homothallism in the green alga Volvox.</title>
        <authorList>
            <person name="Yamamoto K."/>
            <person name="Matsuzaki R."/>
            <person name="Mahakham W."/>
            <person name="Heman W."/>
            <person name="Sekimoto H."/>
            <person name="Kawachi M."/>
            <person name="Minakuchi Y."/>
            <person name="Toyoda A."/>
            <person name="Nozaki H."/>
        </authorList>
    </citation>
    <scope>NUCLEOTIDE SEQUENCE [LARGE SCALE GENOMIC DNA]</scope>
    <source>
        <strain evidence="1 2">NIES-4468</strain>
    </source>
</reference>
<protein>
    <submittedName>
        <fullName evidence="1">Uncharacterized protein</fullName>
    </submittedName>
</protein>
<evidence type="ECO:0000313" key="2">
    <source>
        <dbReference type="Proteomes" id="UP001165090"/>
    </source>
</evidence>
<feature type="non-terminal residue" evidence="1">
    <location>
        <position position="1"/>
    </location>
</feature>
<accession>A0ABQ5S787</accession>
<organism evidence="1 2">
    <name type="scientific">Volvox africanus</name>
    <dbReference type="NCBI Taxonomy" id="51714"/>
    <lineage>
        <taxon>Eukaryota</taxon>
        <taxon>Viridiplantae</taxon>
        <taxon>Chlorophyta</taxon>
        <taxon>core chlorophytes</taxon>
        <taxon>Chlorophyceae</taxon>
        <taxon>CS clade</taxon>
        <taxon>Chlamydomonadales</taxon>
        <taxon>Volvocaceae</taxon>
        <taxon>Volvox</taxon>
    </lineage>
</organism>
<dbReference type="EMBL" id="BSDZ01000023">
    <property type="protein sequence ID" value="GLI65314.1"/>
    <property type="molecule type" value="Genomic_DNA"/>
</dbReference>
<name>A0ABQ5S787_9CHLO</name>
<dbReference type="Proteomes" id="UP001165090">
    <property type="component" value="Unassembled WGS sequence"/>
</dbReference>
<sequence>GQTVAAAAAAAAGFGSQTPPLSMPPGPGPMVLPAMMQTAAAAYQAQVATPFGGQQQAPTAGGATVASGPTGEVLGAGAVGMLPASAATAATLHDGGAMAAQLVAMQMATATPMDIQQQQDLQQQQQKQQQFAAAATAAAAVATGGFPGTADLMALSDNALDGTSMGDLGLLAGSDQDLMQSLGFTTTDVGGGSSSAGAFHLSLNITGMEVADADASGGPVGGPNAARADTGTVVGGGAEGITSGAASNGDLANLDLAKNFSFSDLSTMGMSVGMGPMVFGDLGQNQGDGDPMILGGDGGVGSVGTGGGGVSDPMTDAGVGGDGGLIGVTLEDFVLKHEVDMRDFELGFSLGSSK</sequence>
<keyword evidence="2" id="KW-1185">Reference proteome</keyword>
<proteinExistence type="predicted"/>
<evidence type="ECO:0000313" key="1">
    <source>
        <dbReference type="EMBL" id="GLI65314.1"/>
    </source>
</evidence>